<dbReference type="Proteomes" id="UP001589894">
    <property type="component" value="Unassembled WGS sequence"/>
</dbReference>
<proteinExistence type="predicted"/>
<dbReference type="SMART" id="SM01043">
    <property type="entry name" value="BTAD"/>
    <property type="match status" value="1"/>
</dbReference>
<dbReference type="PANTHER" id="PTHR35807">
    <property type="entry name" value="TRANSCRIPTIONAL REGULATOR REDD-RELATED"/>
    <property type="match status" value="1"/>
</dbReference>
<feature type="transmembrane region" description="Helical" evidence="2">
    <location>
        <begin position="55"/>
        <end position="78"/>
    </location>
</feature>
<reference evidence="4 5" key="1">
    <citation type="submission" date="2024-09" db="EMBL/GenBank/DDBJ databases">
        <authorList>
            <person name="Sun Q."/>
            <person name="Mori K."/>
        </authorList>
    </citation>
    <scope>NUCLEOTIDE SEQUENCE [LARGE SCALE GENOMIC DNA]</scope>
    <source>
        <strain evidence="4 5">TBRC 2205</strain>
    </source>
</reference>
<feature type="compositionally biased region" description="Polar residues" evidence="1">
    <location>
        <begin position="438"/>
        <end position="451"/>
    </location>
</feature>
<accession>A0ABV6P5D2</accession>
<keyword evidence="2" id="KW-0472">Membrane</keyword>
<sequence length="714" mass="76202">MRWPQHLVRGLLVTILVAVPPLALLYYSPVPLFVPSQAQLRQWLADPVTDQTLQFAFTAAAWLVWFLLAATIVLRFLARLQAGARWLRRIPLPTPMQATASGMAGAAFLAIPGASNATPLLDAHQGGSAAGDILDRSTVQDPLPSDREGEAKAPVDGVPLPGGWIPAHTAQQIGAAATLLWLRRRRAYRPGVKDQPGDADLADLPATVRAVQAALPSLAAQPVPATRPETGWLPLSLHNLPAGGVGLTGAGAESAARGALVTALLAARPTSSPLPRIITTRGLLARLFGPDDVGDLPGLLVAATASEAVAAVRRAPVRPSSATDVSPDPTAVRDGDGALLLLSAPTEPEIARTIAAVSRAGADLAAVVLLGGWPSGTTWQVDASGHTADPRRPHAAGHRLCVLDATAAADLLTVIRHTATPTPATEPATAVSRARIPRQSTPASQSGSSQRAAPLRLRILGEPELRHGEQVLTIRRSAVWQVLVFLAVHPDGATTRDLVTAIWPGLPMRTVTGRLYTTLSDLRTITRTAAAVTVIAHTDERYRLLREHLEVDLWRLRDAARHAATAVEDVPHAWRAVIDSYTGDLASGRVWPWIDRPREATRRLVLDAYGHLADTAPDPQTALAFLRQCVRIDPYNDELHRQAAHLLTAAGDYAAATDLANQYARRLTDTGLEPAERLLGEPLRGRRRVTSRRPTTGDEGPEANLGRPHDRGRP</sequence>
<keyword evidence="2" id="KW-0812">Transmembrane</keyword>
<name>A0ABV6P5D2_9ACTN</name>
<dbReference type="InterPro" id="IPR011990">
    <property type="entry name" value="TPR-like_helical_dom_sf"/>
</dbReference>
<comment type="caution">
    <text evidence="4">The sequence shown here is derived from an EMBL/GenBank/DDBJ whole genome shotgun (WGS) entry which is preliminary data.</text>
</comment>
<dbReference type="PANTHER" id="PTHR35807:SF3">
    <property type="entry name" value="BLL5740 PROTEIN"/>
    <property type="match status" value="1"/>
</dbReference>
<feature type="domain" description="Bacterial transcriptional activator" evidence="3">
    <location>
        <begin position="551"/>
        <end position="679"/>
    </location>
</feature>
<dbReference type="InterPro" id="IPR005158">
    <property type="entry name" value="BTAD"/>
</dbReference>
<dbReference type="InterPro" id="IPR051677">
    <property type="entry name" value="AfsR-DnrI-RedD_regulator"/>
</dbReference>
<feature type="region of interest" description="Disordered" evidence="1">
    <location>
        <begin position="421"/>
        <end position="452"/>
    </location>
</feature>
<evidence type="ECO:0000256" key="2">
    <source>
        <dbReference type="SAM" id="Phobius"/>
    </source>
</evidence>
<evidence type="ECO:0000313" key="5">
    <source>
        <dbReference type="Proteomes" id="UP001589894"/>
    </source>
</evidence>
<feature type="transmembrane region" description="Helical" evidence="2">
    <location>
        <begin position="7"/>
        <end position="27"/>
    </location>
</feature>
<keyword evidence="2" id="KW-1133">Transmembrane helix</keyword>
<dbReference type="Gene3D" id="1.25.40.10">
    <property type="entry name" value="Tetratricopeptide repeat domain"/>
    <property type="match status" value="1"/>
</dbReference>
<keyword evidence="5" id="KW-1185">Reference proteome</keyword>
<dbReference type="InterPro" id="IPR036388">
    <property type="entry name" value="WH-like_DNA-bd_sf"/>
</dbReference>
<dbReference type="Gene3D" id="1.10.10.10">
    <property type="entry name" value="Winged helix-like DNA-binding domain superfamily/Winged helix DNA-binding domain"/>
    <property type="match status" value="1"/>
</dbReference>
<gene>
    <name evidence="4" type="ORF">ACFFHU_29325</name>
</gene>
<dbReference type="SUPFAM" id="SSF48452">
    <property type="entry name" value="TPR-like"/>
    <property type="match status" value="1"/>
</dbReference>
<feature type="region of interest" description="Disordered" evidence="1">
    <location>
        <begin position="674"/>
        <end position="714"/>
    </location>
</feature>
<evidence type="ECO:0000313" key="4">
    <source>
        <dbReference type="EMBL" id="MFC0568228.1"/>
    </source>
</evidence>
<dbReference type="EMBL" id="JBHLUE010000034">
    <property type="protein sequence ID" value="MFC0568228.1"/>
    <property type="molecule type" value="Genomic_DNA"/>
</dbReference>
<feature type="transmembrane region" description="Helical" evidence="2">
    <location>
        <begin position="90"/>
        <end position="111"/>
    </location>
</feature>
<feature type="compositionally biased region" description="Low complexity" evidence="1">
    <location>
        <begin position="421"/>
        <end position="430"/>
    </location>
</feature>
<dbReference type="RefSeq" id="WP_377343698.1">
    <property type="nucleotide sequence ID" value="NZ_JBHLUE010000034.1"/>
</dbReference>
<evidence type="ECO:0000256" key="1">
    <source>
        <dbReference type="SAM" id="MobiDB-lite"/>
    </source>
</evidence>
<evidence type="ECO:0000259" key="3">
    <source>
        <dbReference type="SMART" id="SM01043"/>
    </source>
</evidence>
<protein>
    <recommendedName>
        <fullName evidence="3">Bacterial transcriptional activator domain-containing protein</fullName>
    </recommendedName>
</protein>
<organism evidence="4 5">
    <name type="scientific">Plantactinospora siamensis</name>
    <dbReference type="NCBI Taxonomy" id="555372"/>
    <lineage>
        <taxon>Bacteria</taxon>
        <taxon>Bacillati</taxon>
        <taxon>Actinomycetota</taxon>
        <taxon>Actinomycetes</taxon>
        <taxon>Micromonosporales</taxon>
        <taxon>Micromonosporaceae</taxon>
        <taxon>Plantactinospora</taxon>
    </lineage>
</organism>